<protein>
    <submittedName>
        <fullName evidence="1">Uncharacterized protein</fullName>
    </submittedName>
</protein>
<feature type="non-terminal residue" evidence="1">
    <location>
        <position position="82"/>
    </location>
</feature>
<evidence type="ECO:0000313" key="1">
    <source>
        <dbReference type="EMBL" id="KFM83225.1"/>
    </source>
</evidence>
<evidence type="ECO:0000313" key="2">
    <source>
        <dbReference type="Proteomes" id="UP000054359"/>
    </source>
</evidence>
<accession>A0A087V0T6</accession>
<sequence length="82" mass="9445">MFFPSFVCALRTWECSTWYAQDLTENTETQFYLFNIAAEPSTGFVNVNTLTHLILQPDRHSTCSRVEIVDTFFTTGARKTLL</sequence>
<gene>
    <name evidence="1" type="ORF">X975_22927</name>
</gene>
<proteinExistence type="predicted"/>
<dbReference type="AlphaFoldDB" id="A0A087V0T6"/>
<dbReference type="Proteomes" id="UP000054359">
    <property type="component" value="Unassembled WGS sequence"/>
</dbReference>
<name>A0A087V0T6_STEMI</name>
<dbReference type="EMBL" id="KL815010">
    <property type="protein sequence ID" value="KFM83225.1"/>
    <property type="molecule type" value="Genomic_DNA"/>
</dbReference>
<organism evidence="1 2">
    <name type="scientific">Stegodyphus mimosarum</name>
    <name type="common">African social velvet spider</name>
    <dbReference type="NCBI Taxonomy" id="407821"/>
    <lineage>
        <taxon>Eukaryota</taxon>
        <taxon>Metazoa</taxon>
        <taxon>Ecdysozoa</taxon>
        <taxon>Arthropoda</taxon>
        <taxon>Chelicerata</taxon>
        <taxon>Arachnida</taxon>
        <taxon>Araneae</taxon>
        <taxon>Araneomorphae</taxon>
        <taxon>Entelegynae</taxon>
        <taxon>Eresoidea</taxon>
        <taxon>Eresidae</taxon>
        <taxon>Stegodyphus</taxon>
    </lineage>
</organism>
<reference evidence="1 2" key="1">
    <citation type="submission" date="2013-11" db="EMBL/GenBank/DDBJ databases">
        <title>Genome sequencing of Stegodyphus mimosarum.</title>
        <authorList>
            <person name="Bechsgaard J."/>
        </authorList>
    </citation>
    <scope>NUCLEOTIDE SEQUENCE [LARGE SCALE GENOMIC DNA]</scope>
</reference>
<keyword evidence="2" id="KW-1185">Reference proteome</keyword>